<evidence type="ECO:0000313" key="3">
    <source>
        <dbReference type="Proteomes" id="UP001597557"/>
    </source>
</evidence>
<feature type="transmembrane region" description="Helical" evidence="1">
    <location>
        <begin position="89"/>
        <end position="110"/>
    </location>
</feature>
<comment type="caution">
    <text evidence="2">The sequence shown here is derived from an EMBL/GenBank/DDBJ whole genome shotgun (WGS) entry which is preliminary data.</text>
</comment>
<evidence type="ECO:0000313" key="2">
    <source>
        <dbReference type="EMBL" id="MFD2873892.1"/>
    </source>
</evidence>
<name>A0ABW5YF33_9SPHI</name>
<feature type="transmembrane region" description="Helical" evidence="1">
    <location>
        <begin position="191"/>
        <end position="209"/>
    </location>
</feature>
<evidence type="ECO:0008006" key="4">
    <source>
        <dbReference type="Google" id="ProtNLM"/>
    </source>
</evidence>
<dbReference type="RefSeq" id="WP_377187508.1">
    <property type="nucleotide sequence ID" value="NZ_JBHUPD010000003.1"/>
</dbReference>
<keyword evidence="1" id="KW-0472">Membrane</keyword>
<proteinExistence type="predicted"/>
<organism evidence="2 3">
    <name type="scientific">Mucilaginibacter ximonensis</name>
    <dbReference type="NCBI Taxonomy" id="538021"/>
    <lineage>
        <taxon>Bacteria</taxon>
        <taxon>Pseudomonadati</taxon>
        <taxon>Bacteroidota</taxon>
        <taxon>Sphingobacteriia</taxon>
        <taxon>Sphingobacteriales</taxon>
        <taxon>Sphingobacteriaceae</taxon>
        <taxon>Mucilaginibacter</taxon>
    </lineage>
</organism>
<reference evidence="3" key="1">
    <citation type="journal article" date="2019" name="Int. J. Syst. Evol. Microbiol.">
        <title>The Global Catalogue of Microorganisms (GCM) 10K type strain sequencing project: providing services to taxonomists for standard genome sequencing and annotation.</title>
        <authorList>
            <consortium name="The Broad Institute Genomics Platform"/>
            <consortium name="The Broad Institute Genome Sequencing Center for Infectious Disease"/>
            <person name="Wu L."/>
            <person name="Ma J."/>
        </authorList>
    </citation>
    <scope>NUCLEOTIDE SEQUENCE [LARGE SCALE GENOMIC DNA]</scope>
    <source>
        <strain evidence="3">KCTC 22437</strain>
    </source>
</reference>
<dbReference type="EMBL" id="JBHUPD010000003">
    <property type="protein sequence ID" value="MFD2873892.1"/>
    <property type="molecule type" value="Genomic_DNA"/>
</dbReference>
<dbReference type="Proteomes" id="UP001597557">
    <property type="component" value="Unassembled WGS sequence"/>
</dbReference>
<feature type="transmembrane region" description="Helical" evidence="1">
    <location>
        <begin position="234"/>
        <end position="250"/>
    </location>
</feature>
<keyword evidence="1" id="KW-0812">Transmembrane</keyword>
<protein>
    <recommendedName>
        <fullName evidence="4">DUF3278 domain-containing protein</fullName>
    </recommendedName>
</protein>
<feature type="transmembrane region" description="Helical" evidence="1">
    <location>
        <begin position="116"/>
        <end position="136"/>
    </location>
</feature>
<feature type="transmembrane region" description="Helical" evidence="1">
    <location>
        <begin position="167"/>
        <end position="185"/>
    </location>
</feature>
<accession>A0ABW5YF33</accession>
<gene>
    <name evidence="2" type="ORF">ACFS5N_15530</name>
</gene>
<keyword evidence="3" id="KW-1185">Reference proteome</keyword>
<evidence type="ECO:0000256" key="1">
    <source>
        <dbReference type="SAM" id="Phobius"/>
    </source>
</evidence>
<feature type="transmembrane region" description="Helical" evidence="1">
    <location>
        <begin position="270"/>
        <end position="289"/>
    </location>
</feature>
<keyword evidence="1" id="KW-1133">Transmembrane helix</keyword>
<sequence length="305" mass="35388">MKPDKEQKQWLRDYLYQTMQYRETFEEVYDHVLLALEDEPKQEFFETNALNILERDFGGTNGLLQLEENCRQSVEEMATVQFKDNFKQWFASPLIAFTAILFIAMIYLQLSPIKTGVVLALLFGALLIVPVVLCSVRATRLGYTYADTKASIKDEIFRRLAYKSNRILFTLTLYSTVINQFVDYMFKPKSYFAMVAAFLLICLLVWPHIRQYKIKQKYTGDFNKLPIIPFKEDLFYGWFALTTMAIDLILKFTTVPNQTPQNSLSIKAQVIGHSIITAILILMMINVSATIKLYRSEFKTTMVVS</sequence>